<feature type="region of interest" description="Disordered" evidence="1">
    <location>
        <begin position="69"/>
        <end position="95"/>
    </location>
</feature>
<name>A0A6A6IRS7_9PLEO</name>
<evidence type="ECO:0000313" key="4">
    <source>
        <dbReference type="Proteomes" id="UP000800094"/>
    </source>
</evidence>
<evidence type="ECO:0000313" key="3">
    <source>
        <dbReference type="EMBL" id="KAF2253096.1"/>
    </source>
</evidence>
<proteinExistence type="predicted"/>
<dbReference type="EMBL" id="ML987191">
    <property type="protein sequence ID" value="KAF2253096.1"/>
    <property type="molecule type" value="Genomic_DNA"/>
</dbReference>
<gene>
    <name evidence="3" type="ORF">BU26DRAFT_601284</name>
</gene>
<dbReference type="Proteomes" id="UP000800094">
    <property type="component" value="Unassembled WGS sequence"/>
</dbReference>
<feature type="signal peptide" evidence="2">
    <location>
        <begin position="1"/>
        <end position="20"/>
    </location>
</feature>
<reference evidence="3" key="1">
    <citation type="journal article" date="2020" name="Stud. Mycol.">
        <title>101 Dothideomycetes genomes: a test case for predicting lifestyles and emergence of pathogens.</title>
        <authorList>
            <person name="Haridas S."/>
            <person name="Albert R."/>
            <person name="Binder M."/>
            <person name="Bloem J."/>
            <person name="Labutti K."/>
            <person name="Salamov A."/>
            <person name="Andreopoulos B."/>
            <person name="Baker S."/>
            <person name="Barry K."/>
            <person name="Bills G."/>
            <person name="Bluhm B."/>
            <person name="Cannon C."/>
            <person name="Castanera R."/>
            <person name="Culley D."/>
            <person name="Daum C."/>
            <person name="Ezra D."/>
            <person name="Gonzalez J."/>
            <person name="Henrissat B."/>
            <person name="Kuo A."/>
            <person name="Liang C."/>
            <person name="Lipzen A."/>
            <person name="Lutzoni F."/>
            <person name="Magnuson J."/>
            <person name="Mondo S."/>
            <person name="Nolan M."/>
            <person name="Ohm R."/>
            <person name="Pangilinan J."/>
            <person name="Park H.-J."/>
            <person name="Ramirez L."/>
            <person name="Alfaro M."/>
            <person name="Sun H."/>
            <person name="Tritt A."/>
            <person name="Yoshinaga Y."/>
            <person name="Zwiers L.-H."/>
            <person name="Turgeon B."/>
            <person name="Goodwin S."/>
            <person name="Spatafora J."/>
            <person name="Crous P."/>
            <person name="Grigoriev I."/>
        </authorList>
    </citation>
    <scope>NUCLEOTIDE SEQUENCE</scope>
    <source>
        <strain evidence="3">CBS 122368</strain>
    </source>
</reference>
<keyword evidence="4" id="KW-1185">Reference proteome</keyword>
<dbReference type="GeneID" id="54588586"/>
<feature type="chain" id="PRO_5025353903" description="Carbohydrate-binding module family 18 protein" evidence="2">
    <location>
        <begin position="21"/>
        <end position="314"/>
    </location>
</feature>
<evidence type="ECO:0000256" key="1">
    <source>
        <dbReference type="SAM" id="MobiDB-lite"/>
    </source>
</evidence>
<dbReference type="AlphaFoldDB" id="A0A6A6IRS7"/>
<evidence type="ECO:0008006" key="5">
    <source>
        <dbReference type="Google" id="ProtNLM"/>
    </source>
</evidence>
<dbReference type="RefSeq" id="XP_033688100.1">
    <property type="nucleotide sequence ID" value="XM_033835256.1"/>
</dbReference>
<evidence type="ECO:0000256" key="2">
    <source>
        <dbReference type="SAM" id="SignalP"/>
    </source>
</evidence>
<protein>
    <recommendedName>
        <fullName evidence="5">Carbohydrate-binding module family 18 protein</fullName>
    </recommendedName>
</protein>
<keyword evidence="2" id="KW-0732">Signal</keyword>
<sequence length="314" mass="33316">MLLKRLLLAAAALMMTAVSASVVAPPVSGSLDVPSPEPQLTDEQSVADDSSLPGDAGDCNFGPCNATPGERSTAAEPTFTDEAPSTEDSSGSEAIPPPPPPCLACTYLYNACMNRCGRRSGCYEWCHCQTGKVSRCGGCGYPDCDDTLSEALQGIEQRSPSDADNAASEAIPPPPPRCLVCVHQYNSCMNRCGRGPGCDSWCRCDIGKSSARCRGACGYPVCDAPQPIAQIETSPVSTLQVVPRADDPDKVCIAKYNEYIECYRQRCQNADCKAECMKPFCASLPSDDTRSCNSAREICRNATPTSTPPAAMRV</sequence>
<organism evidence="3 4">
    <name type="scientific">Trematosphaeria pertusa</name>
    <dbReference type="NCBI Taxonomy" id="390896"/>
    <lineage>
        <taxon>Eukaryota</taxon>
        <taxon>Fungi</taxon>
        <taxon>Dikarya</taxon>
        <taxon>Ascomycota</taxon>
        <taxon>Pezizomycotina</taxon>
        <taxon>Dothideomycetes</taxon>
        <taxon>Pleosporomycetidae</taxon>
        <taxon>Pleosporales</taxon>
        <taxon>Massarineae</taxon>
        <taxon>Trematosphaeriaceae</taxon>
        <taxon>Trematosphaeria</taxon>
    </lineage>
</organism>
<accession>A0A6A6IRS7</accession>
<feature type="region of interest" description="Disordered" evidence="1">
    <location>
        <begin position="29"/>
        <end position="55"/>
    </location>
</feature>